<evidence type="ECO:0000256" key="1">
    <source>
        <dbReference type="SAM" id="Coils"/>
    </source>
</evidence>
<keyword evidence="5" id="KW-1185">Reference proteome</keyword>
<dbReference type="Pfam" id="PF21788">
    <property type="entry name" value="TNP-like_GBD"/>
    <property type="match status" value="1"/>
</dbReference>
<organism evidence="4 5">
    <name type="scientific">Aphis craccivora</name>
    <name type="common">Cowpea aphid</name>
    <dbReference type="NCBI Taxonomy" id="307492"/>
    <lineage>
        <taxon>Eukaryota</taxon>
        <taxon>Metazoa</taxon>
        <taxon>Ecdysozoa</taxon>
        <taxon>Arthropoda</taxon>
        <taxon>Hexapoda</taxon>
        <taxon>Insecta</taxon>
        <taxon>Pterygota</taxon>
        <taxon>Neoptera</taxon>
        <taxon>Paraneoptera</taxon>
        <taxon>Hemiptera</taxon>
        <taxon>Sternorrhyncha</taxon>
        <taxon>Aphidomorpha</taxon>
        <taxon>Aphidoidea</taxon>
        <taxon>Aphididae</taxon>
        <taxon>Aphidini</taxon>
        <taxon>Aphis</taxon>
        <taxon>Aphis</taxon>
    </lineage>
</organism>
<feature type="domain" description="Transposable element P transposase-like GTP-binding insertion" evidence="3">
    <location>
        <begin position="588"/>
        <end position="697"/>
    </location>
</feature>
<gene>
    <name evidence="4" type="ORF">FWK35_00023636</name>
</gene>
<name>A0A6G0VUY2_APHCR</name>
<feature type="coiled-coil region" evidence="1">
    <location>
        <begin position="314"/>
        <end position="341"/>
    </location>
</feature>
<evidence type="ECO:0000259" key="2">
    <source>
        <dbReference type="Pfam" id="PF21787"/>
    </source>
</evidence>
<feature type="domain" description="Transposable element P transposase-like RNase H" evidence="2">
    <location>
        <begin position="424"/>
        <end position="558"/>
    </location>
</feature>
<proteinExistence type="predicted"/>
<dbReference type="InterPro" id="IPR048365">
    <property type="entry name" value="TNP-like_RNaseH_N"/>
</dbReference>
<feature type="non-terminal residue" evidence="4">
    <location>
        <position position="1"/>
    </location>
</feature>
<dbReference type="AlphaFoldDB" id="A0A6G0VUY2"/>
<feature type="non-terminal residue" evidence="4">
    <location>
        <position position="732"/>
    </location>
</feature>
<evidence type="ECO:0000313" key="4">
    <source>
        <dbReference type="EMBL" id="KAF0710694.1"/>
    </source>
</evidence>
<dbReference type="OrthoDB" id="8120989at2759"/>
<dbReference type="Proteomes" id="UP000478052">
    <property type="component" value="Unassembled WGS sequence"/>
</dbReference>
<dbReference type="Pfam" id="PF21787">
    <property type="entry name" value="TNP-like_RNaseH_N"/>
    <property type="match status" value="1"/>
</dbReference>
<reference evidence="4 5" key="1">
    <citation type="submission" date="2019-08" db="EMBL/GenBank/DDBJ databases">
        <title>Whole genome of Aphis craccivora.</title>
        <authorList>
            <person name="Voronova N.V."/>
            <person name="Shulinski R.S."/>
            <person name="Bandarenka Y.V."/>
            <person name="Zhorov D.G."/>
            <person name="Warner D."/>
        </authorList>
    </citation>
    <scope>NUCLEOTIDE SEQUENCE [LARGE SCALE GENOMIC DNA]</scope>
    <source>
        <strain evidence="4">180601</strain>
        <tissue evidence="4">Whole Body</tissue>
    </source>
</reference>
<sequence>VCASHFKESDIISTWESGEGLNKYTICLKKQKLKKGAIPLKWCEPESSEPAVDPVNIEIQNLTDSQYNEDEMNTDNFESTFLNEILSGVSASKRRKIDTEVSKMYFYQNVLKNLGSIIVPKNWYFGIEPYVSYHKLSNFQPNFNRYVEKQLVITEDSGLIMQINGKTIEPSEIGLSDFKAENIEDLQKCLITLDSIKCCQGAVSCSKYPEIKSSYGMQYIQSNNLLKMMTVNIVIIIRSICYLFISFKSFMNIIDCYVCVWCKRLLYFIQKKRASINKRIETRVYFSPNKKIDFNNYIVNFFPKRSKLYLKRKNSRANIKIHKLQNELNDIKVEMSKMSQDTLNEILLKSKIPDSQVMIVKEIFSAAKFKNSKSRRYSENWMLSCLLFQIRSSGGYKYLFENKILPLPCVTSIRNYLLAVKIGCGFDQDFFKLLKKKFLAKTEYQKKVILVFDEIFLRESVHVNTRTLTYYGLEDFGNDFEKRTHEKANHALVLMVQSLADNLQQPIAVFASKGPVKGVDLAKIIVKAILLLEDAGVQVIGITGDGASTNRTMWNILGVSGKVDKFKNTFSNPFNDSRQVYIFSDPPHLLKTVRNRLYTKRTLRIHPQKPHIQWKMYENVFNYDSQQLIKVCPKINKNHLELNNLAKMKVKYASQLIDCYRFSLGLSFIKKKHYQGEETIKFTLFMNNLFDALNRKFPAEGIKEKSNDLEVLLKLAPGARSHCRVPGAWETL</sequence>
<dbReference type="EMBL" id="VUJU01011564">
    <property type="protein sequence ID" value="KAF0710694.1"/>
    <property type="molecule type" value="Genomic_DNA"/>
</dbReference>
<keyword evidence="1" id="KW-0175">Coiled coil</keyword>
<accession>A0A6G0VUY2</accession>
<comment type="caution">
    <text evidence="4">The sequence shown here is derived from an EMBL/GenBank/DDBJ whole genome shotgun (WGS) entry which is preliminary data.</text>
</comment>
<dbReference type="InterPro" id="IPR048366">
    <property type="entry name" value="TNP-like_GBD"/>
</dbReference>
<evidence type="ECO:0000313" key="5">
    <source>
        <dbReference type="Proteomes" id="UP000478052"/>
    </source>
</evidence>
<evidence type="ECO:0000259" key="3">
    <source>
        <dbReference type="Pfam" id="PF21788"/>
    </source>
</evidence>
<protein>
    <submittedName>
        <fullName evidence="4">THAP domain-containing protein 9</fullName>
    </submittedName>
</protein>